<evidence type="ECO:0000259" key="1">
    <source>
        <dbReference type="Pfam" id="PF03101"/>
    </source>
</evidence>
<dbReference type="Proteomes" id="UP000325081">
    <property type="component" value="Unassembled WGS sequence"/>
</dbReference>
<name>A0A5A7QE60_STRAF</name>
<sequence length="316" mass="35403">MDLNESQTGLQSPVTQQQLLITPGGTKHWIPLCGESIKLYQGQRFRELHEAVNFYMTYALTVGFDVRHSILVKARDKMVIWKYLVCSREGYKHYAVISPTGHAKGHVTRHMVVCLEKGPRLFKLQASGRRLRRDGPSGGWWCRSLDAVGLWLVWVVFSSSIANLWLCSRSLVEMWVLQAIRSKVGRRSVVPLSSCQSLGGLSFWVRVAGVWDWQPLPGSLVLGPGLSRPGSASGVRRVWTGLAWGLLCSYRLEVGRFGFGVRVWLLYRRSAAVSVVGLGLRILLESIVLRCIDSSICWGRALFCFTVFDVVCSSLC</sequence>
<accession>A0A5A7QE60</accession>
<dbReference type="AlphaFoldDB" id="A0A5A7QE60"/>
<dbReference type="PANTHER" id="PTHR46328:SF27">
    <property type="entry name" value="OS12G0287500 PROTEIN"/>
    <property type="match status" value="1"/>
</dbReference>
<dbReference type="OrthoDB" id="1487673at2759"/>
<dbReference type="EMBL" id="BKCP01006593">
    <property type="protein sequence ID" value="GER43344.1"/>
    <property type="molecule type" value="Genomic_DNA"/>
</dbReference>
<comment type="caution">
    <text evidence="2">The sequence shown here is derived from an EMBL/GenBank/DDBJ whole genome shotgun (WGS) entry which is preliminary data.</text>
</comment>
<keyword evidence="3" id="KW-1185">Reference proteome</keyword>
<gene>
    <name evidence="2" type="ORF">STAS_20188</name>
</gene>
<reference evidence="3" key="1">
    <citation type="journal article" date="2019" name="Curr. Biol.">
        <title>Genome Sequence of Striga asiatica Provides Insight into the Evolution of Plant Parasitism.</title>
        <authorList>
            <person name="Yoshida S."/>
            <person name="Kim S."/>
            <person name="Wafula E.K."/>
            <person name="Tanskanen J."/>
            <person name="Kim Y.M."/>
            <person name="Honaas L."/>
            <person name="Yang Z."/>
            <person name="Spallek T."/>
            <person name="Conn C.E."/>
            <person name="Ichihashi Y."/>
            <person name="Cheong K."/>
            <person name="Cui S."/>
            <person name="Der J.P."/>
            <person name="Gundlach H."/>
            <person name="Jiao Y."/>
            <person name="Hori C."/>
            <person name="Ishida J.K."/>
            <person name="Kasahara H."/>
            <person name="Kiba T."/>
            <person name="Kim M.S."/>
            <person name="Koo N."/>
            <person name="Laohavisit A."/>
            <person name="Lee Y.H."/>
            <person name="Lumba S."/>
            <person name="McCourt P."/>
            <person name="Mortimer J.C."/>
            <person name="Mutuku J.M."/>
            <person name="Nomura T."/>
            <person name="Sasaki-Sekimoto Y."/>
            <person name="Seto Y."/>
            <person name="Wang Y."/>
            <person name="Wakatake T."/>
            <person name="Sakakibara H."/>
            <person name="Demura T."/>
            <person name="Yamaguchi S."/>
            <person name="Yoneyama K."/>
            <person name="Manabe R.I."/>
            <person name="Nelson D.C."/>
            <person name="Schulman A.H."/>
            <person name="Timko M.P."/>
            <person name="dePamphilis C.W."/>
            <person name="Choi D."/>
            <person name="Shirasu K."/>
        </authorList>
    </citation>
    <scope>NUCLEOTIDE SEQUENCE [LARGE SCALE GENOMIC DNA]</scope>
    <source>
        <strain evidence="3">cv. UVA1</strain>
    </source>
</reference>
<dbReference type="InterPro" id="IPR004330">
    <property type="entry name" value="FAR1_DNA_bnd_dom"/>
</dbReference>
<dbReference type="PANTHER" id="PTHR46328">
    <property type="entry name" value="FAR-RED IMPAIRED RESPONSIVE (FAR1) FAMILY PROTEIN-RELATED"/>
    <property type="match status" value="1"/>
</dbReference>
<organism evidence="2 3">
    <name type="scientific">Striga asiatica</name>
    <name type="common">Asiatic witchweed</name>
    <name type="synonym">Buchnera asiatica</name>
    <dbReference type="NCBI Taxonomy" id="4170"/>
    <lineage>
        <taxon>Eukaryota</taxon>
        <taxon>Viridiplantae</taxon>
        <taxon>Streptophyta</taxon>
        <taxon>Embryophyta</taxon>
        <taxon>Tracheophyta</taxon>
        <taxon>Spermatophyta</taxon>
        <taxon>Magnoliopsida</taxon>
        <taxon>eudicotyledons</taxon>
        <taxon>Gunneridae</taxon>
        <taxon>Pentapetalae</taxon>
        <taxon>asterids</taxon>
        <taxon>lamiids</taxon>
        <taxon>Lamiales</taxon>
        <taxon>Orobanchaceae</taxon>
        <taxon>Buchnereae</taxon>
        <taxon>Striga</taxon>
    </lineage>
</organism>
<evidence type="ECO:0000313" key="3">
    <source>
        <dbReference type="Proteomes" id="UP000325081"/>
    </source>
</evidence>
<feature type="domain" description="FAR1" evidence="1">
    <location>
        <begin position="53"/>
        <end position="95"/>
    </location>
</feature>
<proteinExistence type="predicted"/>
<protein>
    <submittedName>
        <fullName evidence="2">FAR1-related protein</fullName>
    </submittedName>
</protein>
<evidence type="ECO:0000313" key="2">
    <source>
        <dbReference type="EMBL" id="GER43344.1"/>
    </source>
</evidence>
<dbReference type="Pfam" id="PF03101">
    <property type="entry name" value="FAR1"/>
    <property type="match status" value="1"/>
</dbReference>